<feature type="region of interest" description="Disordered" evidence="1">
    <location>
        <begin position="150"/>
        <end position="314"/>
    </location>
</feature>
<feature type="compositionally biased region" description="Polar residues" evidence="1">
    <location>
        <begin position="246"/>
        <end position="278"/>
    </location>
</feature>
<feature type="compositionally biased region" description="Basic residues" evidence="1">
    <location>
        <begin position="299"/>
        <end position="314"/>
    </location>
</feature>
<evidence type="ECO:0000256" key="1">
    <source>
        <dbReference type="SAM" id="MobiDB-lite"/>
    </source>
</evidence>
<sequence>LILVTTNNTNDGELFNEHGRPFWKDPKYRSEIPRNTRKPLSSLLLLLAERKVALKESVHPPDNLEGHAQESDLDNLMGHDKKHFNEELIISNTIRSIIATLDDLDEYSKNKPQRIRKLDVLEPKTAITYVRRCPEKNEEIPFEYSGMGVCKSAKKKKRRGSTSTSTSSTSTGSTSDRESSSKKARRKKSVDGETSSKKARRKKSSDAQTSSKRKKKSQDGKTERTEIKTEIRTGKSRDTRTAIRSGKSQDTRTAIRTGKSQDTRTAIRTGKSQDTRTAIRSGKSRDTKTAIGSAEARYKKSKRSWLARKKKSDK</sequence>
<protein>
    <submittedName>
        <fullName evidence="2">H15 domain-containing protein</fullName>
    </submittedName>
</protein>
<dbReference type="InterPro" id="IPR008569">
    <property type="entry name" value="DUF851"/>
</dbReference>
<organism evidence="2">
    <name type="scientific">Haemonchus placei</name>
    <name type="common">Barber's pole worm</name>
    <dbReference type="NCBI Taxonomy" id="6290"/>
    <lineage>
        <taxon>Eukaryota</taxon>
        <taxon>Metazoa</taxon>
        <taxon>Ecdysozoa</taxon>
        <taxon>Nematoda</taxon>
        <taxon>Chromadorea</taxon>
        <taxon>Rhabditida</taxon>
        <taxon>Rhabditina</taxon>
        <taxon>Rhabditomorpha</taxon>
        <taxon>Strongyloidea</taxon>
        <taxon>Trichostrongylidae</taxon>
        <taxon>Haemonchus</taxon>
    </lineage>
</organism>
<dbReference type="Pfam" id="PF05867">
    <property type="entry name" value="DUF851"/>
    <property type="match status" value="1"/>
</dbReference>
<proteinExistence type="predicted"/>
<dbReference type="AlphaFoldDB" id="A0A0N4VWL1"/>
<name>A0A0N4VWL1_HAEPC</name>
<reference evidence="2" key="1">
    <citation type="submission" date="2017-02" db="UniProtKB">
        <authorList>
            <consortium name="WormBaseParasite"/>
        </authorList>
    </citation>
    <scope>IDENTIFICATION</scope>
</reference>
<dbReference type="OMA" id="RWTSNQP"/>
<feature type="compositionally biased region" description="Low complexity" evidence="1">
    <location>
        <begin position="161"/>
        <end position="174"/>
    </location>
</feature>
<feature type="compositionally biased region" description="Basic and acidic residues" evidence="1">
    <location>
        <begin position="217"/>
        <end position="241"/>
    </location>
</feature>
<dbReference type="WBParaSite" id="HPLM_0000168101-mRNA-1">
    <property type="protein sequence ID" value="HPLM_0000168101-mRNA-1"/>
    <property type="gene ID" value="HPLM_0000168101"/>
</dbReference>
<evidence type="ECO:0000313" key="2">
    <source>
        <dbReference type="WBParaSite" id="HPLM_0000168101-mRNA-1"/>
    </source>
</evidence>
<accession>A0A0N4VWL1</accession>